<reference evidence="2" key="1">
    <citation type="submission" date="2014-11" db="EMBL/GenBank/DDBJ databases">
        <authorList>
            <person name="Amaro Gonzalez C."/>
        </authorList>
    </citation>
    <scope>NUCLEOTIDE SEQUENCE</scope>
</reference>
<accession>A0A0E9WYW7</accession>
<dbReference type="AlphaFoldDB" id="A0A0E9WYW7"/>
<name>A0A0E9WYW7_ANGAN</name>
<sequence>MKNIKWIHMLLIIIYNLYFRIYHPKFFRTSVTNKG</sequence>
<feature type="transmembrane region" description="Helical" evidence="1">
    <location>
        <begin position="6"/>
        <end position="22"/>
    </location>
</feature>
<evidence type="ECO:0000256" key="1">
    <source>
        <dbReference type="SAM" id="Phobius"/>
    </source>
</evidence>
<evidence type="ECO:0000313" key="2">
    <source>
        <dbReference type="EMBL" id="JAH95386.1"/>
    </source>
</evidence>
<proteinExistence type="predicted"/>
<keyword evidence="1" id="KW-0812">Transmembrane</keyword>
<reference evidence="2" key="2">
    <citation type="journal article" date="2015" name="Fish Shellfish Immunol.">
        <title>Early steps in the European eel (Anguilla anguilla)-Vibrio vulnificus interaction in the gills: Role of the RtxA13 toxin.</title>
        <authorList>
            <person name="Callol A."/>
            <person name="Pajuelo D."/>
            <person name="Ebbesson L."/>
            <person name="Teles M."/>
            <person name="MacKenzie S."/>
            <person name="Amaro C."/>
        </authorList>
    </citation>
    <scope>NUCLEOTIDE SEQUENCE</scope>
</reference>
<protein>
    <submittedName>
        <fullName evidence="2">Uncharacterized protein</fullName>
    </submittedName>
</protein>
<dbReference type="EMBL" id="GBXM01013191">
    <property type="protein sequence ID" value="JAH95386.1"/>
    <property type="molecule type" value="Transcribed_RNA"/>
</dbReference>
<keyword evidence="1" id="KW-1133">Transmembrane helix</keyword>
<keyword evidence="1" id="KW-0472">Membrane</keyword>
<organism evidence="2">
    <name type="scientific">Anguilla anguilla</name>
    <name type="common">European freshwater eel</name>
    <name type="synonym">Muraena anguilla</name>
    <dbReference type="NCBI Taxonomy" id="7936"/>
    <lineage>
        <taxon>Eukaryota</taxon>
        <taxon>Metazoa</taxon>
        <taxon>Chordata</taxon>
        <taxon>Craniata</taxon>
        <taxon>Vertebrata</taxon>
        <taxon>Euteleostomi</taxon>
        <taxon>Actinopterygii</taxon>
        <taxon>Neopterygii</taxon>
        <taxon>Teleostei</taxon>
        <taxon>Anguilliformes</taxon>
        <taxon>Anguillidae</taxon>
        <taxon>Anguilla</taxon>
    </lineage>
</organism>